<dbReference type="Gene3D" id="3.60.10.10">
    <property type="entry name" value="Endonuclease/exonuclease/phosphatase"/>
    <property type="match status" value="1"/>
</dbReference>
<sequence>MDQYIRDFKLNTLETYTLQNCEEAKTVLQVNNHINNFKILQKNIRSLNKNLDEFVIILHKLVVQLDCLILTETWKLDDPELYNINGYDMLYNQGDYNQNDGVVAYIKSNLKYSYEIIPLNNTKILQIKIHYKKGNHLIPLVIETDITDHYTTLLQLQKDPENAETKTQYKNYKNKLTTIIRKAKQKYYDAEINKNKKNMKTIYHSLVESHLNYAILAWGSAQKTHLEPLEILQKRFLKYMLRKKITYSTESVYRDSKIFDARQLYYYNSNIQFHIKKQPSLQSIHNYNTRKREQYKSPFMYKSIGQRSNIFLSPRLYNTVPENLRV</sequence>
<protein>
    <submittedName>
        <fullName evidence="1">Uncharacterized protein</fullName>
    </submittedName>
</protein>
<organism evidence="1 2">
    <name type="scientific">Molorchus minor</name>
    <dbReference type="NCBI Taxonomy" id="1323400"/>
    <lineage>
        <taxon>Eukaryota</taxon>
        <taxon>Metazoa</taxon>
        <taxon>Ecdysozoa</taxon>
        <taxon>Arthropoda</taxon>
        <taxon>Hexapoda</taxon>
        <taxon>Insecta</taxon>
        <taxon>Pterygota</taxon>
        <taxon>Neoptera</taxon>
        <taxon>Endopterygota</taxon>
        <taxon>Coleoptera</taxon>
        <taxon>Polyphaga</taxon>
        <taxon>Cucujiformia</taxon>
        <taxon>Chrysomeloidea</taxon>
        <taxon>Cerambycidae</taxon>
        <taxon>Lamiinae</taxon>
        <taxon>Monochamini</taxon>
        <taxon>Molorchus</taxon>
    </lineage>
</organism>
<keyword evidence="2" id="KW-1185">Reference proteome</keyword>
<comment type="caution">
    <text evidence="1">The sequence shown here is derived from an EMBL/GenBank/DDBJ whole genome shotgun (WGS) entry which is preliminary data.</text>
</comment>
<proteinExistence type="predicted"/>
<accession>A0ABQ9JRM7</accession>
<dbReference type="InterPro" id="IPR036691">
    <property type="entry name" value="Endo/exonu/phosph_ase_sf"/>
</dbReference>
<gene>
    <name evidence="1" type="ORF">NQ317_007936</name>
</gene>
<name>A0ABQ9JRM7_9CUCU</name>
<dbReference type="SUPFAM" id="SSF56219">
    <property type="entry name" value="DNase I-like"/>
    <property type="match status" value="1"/>
</dbReference>
<evidence type="ECO:0000313" key="2">
    <source>
        <dbReference type="Proteomes" id="UP001162164"/>
    </source>
</evidence>
<reference evidence="1" key="1">
    <citation type="journal article" date="2023" name="Insect Mol. Biol.">
        <title>Genome sequencing provides insights into the evolution of gene families encoding plant cell wall-degrading enzymes in longhorned beetles.</title>
        <authorList>
            <person name="Shin N.R."/>
            <person name="Okamura Y."/>
            <person name="Kirsch R."/>
            <person name="Pauchet Y."/>
        </authorList>
    </citation>
    <scope>NUCLEOTIDE SEQUENCE</scope>
    <source>
        <strain evidence="1">MMC_N1</strain>
    </source>
</reference>
<dbReference type="EMBL" id="JAPWTJ010000255">
    <property type="protein sequence ID" value="KAJ8980516.1"/>
    <property type="molecule type" value="Genomic_DNA"/>
</dbReference>
<dbReference type="Proteomes" id="UP001162164">
    <property type="component" value="Unassembled WGS sequence"/>
</dbReference>
<evidence type="ECO:0000313" key="1">
    <source>
        <dbReference type="EMBL" id="KAJ8980516.1"/>
    </source>
</evidence>